<dbReference type="Proteomes" id="UP001500192">
    <property type="component" value="Unassembled WGS sequence"/>
</dbReference>
<reference evidence="2" key="1">
    <citation type="journal article" date="2019" name="Int. J. Syst. Evol. Microbiol.">
        <title>The Global Catalogue of Microorganisms (GCM) 10K type strain sequencing project: providing services to taxonomists for standard genome sequencing and annotation.</title>
        <authorList>
            <consortium name="The Broad Institute Genomics Platform"/>
            <consortium name="The Broad Institute Genome Sequencing Center for Infectious Disease"/>
            <person name="Wu L."/>
            <person name="Ma J."/>
        </authorList>
    </citation>
    <scope>NUCLEOTIDE SEQUENCE [LARGE SCALE GENOMIC DNA]</scope>
    <source>
        <strain evidence="2">JCM 18054</strain>
    </source>
</reference>
<dbReference type="RefSeq" id="WP_346056969.1">
    <property type="nucleotide sequence ID" value="NZ_BAABIB010000177.1"/>
</dbReference>
<evidence type="ECO:0000313" key="2">
    <source>
        <dbReference type="Proteomes" id="UP001500192"/>
    </source>
</evidence>
<name>A0ABP8VTB2_9PSEU</name>
<sequence>MPIVWFGNELNLWPHKNSLPVEEMRRTGPNPKRVHREARDQIAAVLRRWVASEDRYTEVAETLAALVSEFADEQYGAEGWAKIADQWLQPRSLARDNFNACYVLLYSVSEHFDVDLLA</sequence>
<gene>
    <name evidence="1" type="ORF">GCM10023214_78650</name>
</gene>
<organism evidence="1 2">
    <name type="scientific">Amycolatopsis dongchuanensis</name>
    <dbReference type="NCBI Taxonomy" id="1070866"/>
    <lineage>
        <taxon>Bacteria</taxon>
        <taxon>Bacillati</taxon>
        <taxon>Actinomycetota</taxon>
        <taxon>Actinomycetes</taxon>
        <taxon>Pseudonocardiales</taxon>
        <taxon>Pseudonocardiaceae</taxon>
        <taxon>Amycolatopsis</taxon>
    </lineage>
</organism>
<comment type="caution">
    <text evidence="1">The sequence shown here is derived from an EMBL/GenBank/DDBJ whole genome shotgun (WGS) entry which is preliminary data.</text>
</comment>
<proteinExistence type="predicted"/>
<dbReference type="EMBL" id="BAABIB010000177">
    <property type="protein sequence ID" value="GAA4672088.1"/>
    <property type="molecule type" value="Genomic_DNA"/>
</dbReference>
<keyword evidence="2" id="KW-1185">Reference proteome</keyword>
<evidence type="ECO:0000313" key="1">
    <source>
        <dbReference type="EMBL" id="GAA4672088.1"/>
    </source>
</evidence>
<accession>A0ABP8VTB2</accession>
<protein>
    <submittedName>
        <fullName evidence="1">Uncharacterized protein</fullName>
    </submittedName>
</protein>